<dbReference type="Gene3D" id="1.10.20.10">
    <property type="entry name" value="Histone, subunit A"/>
    <property type="match status" value="1"/>
</dbReference>
<evidence type="ECO:0000256" key="1">
    <source>
        <dbReference type="RuleBase" id="RU003767"/>
    </source>
</evidence>
<dbReference type="SMART" id="SM00414">
    <property type="entry name" value="H2A"/>
    <property type="match status" value="1"/>
</dbReference>
<keyword evidence="1" id="KW-0539">Nucleus</keyword>
<dbReference type="CDD" id="cd00074">
    <property type="entry name" value="HFD_H2A"/>
    <property type="match status" value="1"/>
</dbReference>
<dbReference type="AlphaFoldDB" id="A0A7S3MTC5"/>
<comment type="subcellular location">
    <subcellularLocation>
        <location evidence="1">Nucleus</location>
    </subcellularLocation>
</comment>
<keyword evidence="1" id="KW-0544">Nucleosome core</keyword>
<keyword evidence="1" id="KW-0158">Chromosome</keyword>
<dbReference type="GO" id="GO:0005634">
    <property type="term" value="C:nucleus"/>
    <property type="evidence" value="ECO:0007669"/>
    <property type="project" value="UniProtKB-SubCell"/>
</dbReference>
<reference evidence="3" key="1">
    <citation type="submission" date="2021-01" db="EMBL/GenBank/DDBJ databases">
        <authorList>
            <person name="Corre E."/>
            <person name="Pelletier E."/>
            <person name="Niang G."/>
            <person name="Scheremetjew M."/>
            <person name="Finn R."/>
            <person name="Kale V."/>
            <person name="Holt S."/>
            <person name="Cochrane G."/>
            <person name="Meng A."/>
            <person name="Brown T."/>
            <person name="Cohen L."/>
        </authorList>
    </citation>
    <scope>NUCLEOTIDE SEQUENCE</scope>
    <source>
        <strain evidence="3">S3</strain>
    </source>
</reference>
<feature type="region of interest" description="Disordered" evidence="2">
    <location>
        <begin position="133"/>
        <end position="153"/>
    </location>
</feature>
<dbReference type="GO" id="GO:0046982">
    <property type="term" value="F:protein heterodimerization activity"/>
    <property type="evidence" value="ECO:0007669"/>
    <property type="project" value="InterPro"/>
</dbReference>
<evidence type="ECO:0000256" key="2">
    <source>
        <dbReference type="SAM" id="MobiDB-lite"/>
    </source>
</evidence>
<dbReference type="InterPro" id="IPR009072">
    <property type="entry name" value="Histone-fold"/>
</dbReference>
<feature type="compositionally biased region" description="Basic and acidic residues" evidence="2">
    <location>
        <begin position="1"/>
        <end position="10"/>
    </location>
</feature>
<sequence length="153" mass="16970">MPTKGNEKKEKGNRKSKKQSKAERSAPISNTLRAGTCFPVGRLNRMLKQGRFAERISGSAGVYMAGVLDYIAAELLDVGGEISLEQGYKILLPRHLNMGIRGDRALDKMMSTCTLIESPVRYHVETALLPKEKKKNLPEEEETNIIGDLSQPL</sequence>
<gene>
    <name evidence="3" type="ORF">SINC0208_LOCUS459</name>
</gene>
<protein>
    <recommendedName>
        <fullName evidence="1">Histone H2A</fullName>
    </recommendedName>
</protein>
<dbReference type="GO" id="GO:0000786">
    <property type="term" value="C:nucleosome"/>
    <property type="evidence" value="ECO:0007669"/>
    <property type="project" value="UniProtKB-KW"/>
</dbReference>
<keyword evidence="1" id="KW-0238">DNA-binding</keyword>
<organism evidence="3">
    <name type="scientific">Strombidium inclinatum</name>
    <dbReference type="NCBI Taxonomy" id="197538"/>
    <lineage>
        <taxon>Eukaryota</taxon>
        <taxon>Sar</taxon>
        <taxon>Alveolata</taxon>
        <taxon>Ciliophora</taxon>
        <taxon>Intramacronucleata</taxon>
        <taxon>Spirotrichea</taxon>
        <taxon>Oligotrichia</taxon>
        <taxon>Strombidiidae</taxon>
        <taxon>Strombidium</taxon>
    </lineage>
</organism>
<dbReference type="InterPro" id="IPR002119">
    <property type="entry name" value="Histone_H2A"/>
</dbReference>
<proteinExistence type="inferred from homology"/>
<dbReference type="GO" id="GO:0030527">
    <property type="term" value="F:structural constituent of chromatin"/>
    <property type="evidence" value="ECO:0007669"/>
    <property type="project" value="InterPro"/>
</dbReference>
<evidence type="ECO:0000313" key="3">
    <source>
        <dbReference type="EMBL" id="CAE0319881.1"/>
    </source>
</evidence>
<accession>A0A7S3MTC5</accession>
<dbReference type="PRINTS" id="PR00620">
    <property type="entry name" value="HISTONEH2A"/>
</dbReference>
<comment type="subunit">
    <text evidence="1">The nucleosome is a histone octamer containing two molecules each of H2A, H2B, H3 and H4 assembled in one H3-H4 heterotetramer and two H2A-H2B heterodimers. The octamer wraps approximately 147 bp of DNA.</text>
</comment>
<feature type="region of interest" description="Disordered" evidence="2">
    <location>
        <begin position="1"/>
        <end position="28"/>
    </location>
</feature>
<dbReference type="SUPFAM" id="SSF47113">
    <property type="entry name" value="Histone-fold"/>
    <property type="match status" value="1"/>
</dbReference>
<dbReference type="EMBL" id="HBIH01001189">
    <property type="protein sequence ID" value="CAE0319881.1"/>
    <property type="molecule type" value="Transcribed_RNA"/>
</dbReference>
<comment type="similarity">
    <text evidence="1">Belongs to the histone H2A family.</text>
</comment>
<dbReference type="PANTHER" id="PTHR23430">
    <property type="entry name" value="HISTONE H2A"/>
    <property type="match status" value="1"/>
</dbReference>
<name>A0A7S3MTC5_9SPIT</name>
<dbReference type="GO" id="GO:0003677">
    <property type="term" value="F:DNA binding"/>
    <property type="evidence" value="ECO:0007669"/>
    <property type="project" value="UniProtKB-KW"/>
</dbReference>